<evidence type="ECO:0000259" key="8">
    <source>
        <dbReference type="Pfam" id="PF25013"/>
    </source>
</evidence>
<dbReference type="InterPro" id="IPR032675">
    <property type="entry name" value="LRR_dom_sf"/>
</dbReference>
<feature type="domain" description="Protein zer-1 homolog-like C-terminal" evidence="7">
    <location>
        <begin position="406"/>
        <end position="763"/>
    </location>
</feature>
<keyword evidence="4" id="KW-0833">Ubl conjugation pathway</keyword>
<dbReference type="GeneID" id="108735516"/>
<dbReference type="SUPFAM" id="SSF52047">
    <property type="entry name" value="RNI-like"/>
    <property type="match status" value="1"/>
</dbReference>
<dbReference type="OrthoDB" id="5783533at2759"/>
<evidence type="ECO:0000256" key="4">
    <source>
        <dbReference type="ARBA" id="ARBA00022786"/>
    </source>
</evidence>
<dbReference type="InterPro" id="IPR016024">
    <property type="entry name" value="ARM-type_fold"/>
</dbReference>
<dbReference type="SUPFAM" id="SSF48371">
    <property type="entry name" value="ARM repeat"/>
    <property type="match status" value="1"/>
</dbReference>
<dbReference type="Pfam" id="PF25013">
    <property type="entry name" value="LRR_Zer-1"/>
    <property type="match status" value="1"/>
</dbReference>
<dbReference type="InterPro" id="IPR056845">
    <property type="entry name" value="LRR_Zer-1"/>
</dbReference>
<dbReference type="InParanoid" id="A0A1W4WS87"/>
<keyword evidence="9" id="KW-1185">Reference proteome</keyword>
<dbReference type="RefSeq" id="XP_018323003.2">
    <property type="nucleotide sequence ID" value="XM_018467501.2"/>
</dbReference>
<dbReference type="KEGG" id="apln:108735516"/>
<protein>
    <recommendedName>
        <fullName evidence="5">Protein zer-1 homolog</fullName>
    </recommendedName>
    <alternativeName>
        <fullName evidence="6">Zyg-11 homolog B-like protein</fullName>
    </alternativeName>
</protein>
<organism evidence="9 10">
    <name type="scientific">Agrilus planipennis</name>
    <name type="common">Emerald ash borer</name>
    <name type="synonym">Agrilus marcopoli</name>
    <dbReference type="NCBI Taxonomy" id="224129"/>
    <lineage>
        <taxon>Eukaryota</taxon>
        <taxon>Metazoa</taxon>
        <taxon>Ecdysozoa</taxon>
        <taxon>Arthropoda</taxon>
        <taxon>Hexapoda</taxon>
        <taxon>Insecta</taxon>
        <taxon>Pterygota</taxon>
        <taxon>Neoptera</taxon>
        <taxon>Endopterygota</taxon>
        <taxon>Coleoptera</taxon>
        <taxon>Polyphaga</taxon>
        <taxon>Elateriformia</taxon>
        <taxon>Buprestoidea</taxon>
        <taxon>Buprestidae</taxon>
        <taxon>Agrilinae</taxon>
        <taxon>Agrilus</taxon>
    </lineage>
</organism>
<dbReference type="PANTHER" id="PTHR12904">
    <property type="match status" value="1"/>
</dbReference>
<name>A0A1W4WS87_AGRPL</name>
<dbReference type="GO" id="GO:0031462">
    <property type="term" value="C:Cul2-RING ubiquitin ligase complex"/>
    <property type="evidence" value="ECO:0007669"/>
    <property type="project" value="TreeGrafter"/>
</dbReference>
<dbReference type="Gene3D" id="1.25.10.10">
    <property type="entry name" value="Leucine-rich Repeat Variant"/>
    <property type="match status" value="1"/>
</dbReference>
<evidence type="ECO:0000256" key="1">
    <source>
        <dbReference type="ARBA" id="ARBA00009420"/>
    </source>
</evidence>
<dbReference type="Proteomes" id="UP000192223">
    <property type="component" value="Unplaced"/>
</dbReference>
<proteinExistence type="inferred from homology"/>
<evidence type="ECO:0000259" key="7">
    <source>
        <dbReference type="Pfam" id="PF22964"/>
    </source>
</evidence>
<evidence type="ECO:0000256" key="5">
    <source>
        <dbReference type="ARBA" id="ARBA00067612"/>
    </source>
</evidence>
<dbReference type="InterPro" id="IPR011989">
    <property type="entry name" value="ARM-like"/>
</dbReference>
<evidence type="ECO:0000256" key="6">
    <source>
        <dbReference type="ARBA" id="ARBA00081214"/>
    </source>
</evidence>
<feature type="domain" description="Zer-1-like leucine-rich repeats region" evidence="8">
    <location>
        <begin position="203"/>
        <end position="339"/>
    </location>
</feature>
<evidence type="ECO:0000256" key="2">
    <source>
        <dbReference type="ARBA" id="ARBA00022614"/>
    </source>
</evidence>
<evidence type="ECO:0000313" key="10">
    <source>
        <dbReference type="RefSeq" id="XP_018323003.2"/>
    </source>
</evidence>
<keyword evidence="2" id="KW-0433">Leucine-rich repeat</keyword>
<dbReference type="STRING" id="224129.A0A1W4WS87"/>
<sequence>MLQSRGCKHSKPLSAQSCLLCNDAAPEPLLDICLEFIIKNLDTICEYEPFSDNLKLKDGIALPLEICEKLLAGCLKKSKSRISSLVNIFKDRQATRLRRVKLRYCSINDKNLKILLQHRLIELQLKHCSELNIGCLKYITAYGNKLQSLIIGDDVNIFPKDIFRLTILDSEYYKKGYIILAHNLRKLAIKNVERLHPEFYMLLLKPLENLTQLDLSGCSDLADLSYTEHLVNLTSLTLYNVDRIEQMIPTICKLKSLKHLDISNSKEENKKYENATQLLTTLVENLPKLTSLDISGTNLAGNGVAQLRECVSDTVLASDIPGLESRVRNPFQFLGLYNTLYDACLRHDIPAKLVSGNANEEQVMIAAHAYIDRPEMLQNVLNELFHLFRFETCQHVGQALNIVLEAMDRHLSERHIQISGSATLFYIVKGAGKELHDVVRIKRRIITTLLNGMFSHRLDDTMMRNGCLTLCQFKIPQDVVFEYERLVEILLHSVHGMQPESFVQRIGIYLLNSLACQVDGQQKVKLGELGAINKMISLISERLERGVCDDVLEVAWSTMWNVTDETPPNCKKFLENKGMEYFLRCLESFPDKEELLRNMMGLLGNVAEVKDLRYYLMTPEYVSVFSDLLDSYSDGIEVSYNAAGVLSHMASDGPEVWTITYPTREMVLRRMVVAIERWDLGSQRNINYRSFEPILHLVKVYDTPECQHWAVWALANLTKVYPEKYCTLVESEGGLLLLEELMNHPAPPFKVKQLARIVHENCRQYRARNSCESLLDG</sequence>
<dbReference type="Pfam" id="PF22964">
    <property type="entry name" value="ZER1-like_2nd"/>
    <property type="match status" value="1"/>
</dbReference>
<reference evidence="10" key="1">
    <citation type="submission" date="2025-08" db="UniProtKB">
        <authorList>
            <consortium name="RefSeq"/>
        </authorList>
    </citation>
    <scope>IDENTIFICATION</scope>
    <source>
        <tissue evidence="10">Entire body</tissue>
    </source>
</reference>
<dbReference type="FunCoup" id="A0A1W4WS87">
    <property type="interactions" value="271"/>
</dbReference>
<accession>A0A1W4WS87</accession>
<dbReference type="FunFam" id="1.25.10.10:FF:000111">
    <property type="entry name" value="Protein zer-1 homolog"/>
    <property type="match status" value="1"/>
</dbReference>
<evidence type="ECO:0000256" key="3">
    <source>
        <dbReference type="ARBA" id="ARBA00022737"/>
    </source>
</evidence>
<keyword evidence="3" id="KW-0677">Repeat</keyword>
<dbReference type="Gene3D" id="3.80.10.10">
    <property type="entry name" value="Ribonuclease Inhibitor"/>
    <property type="match status" value="1"/>
</dbReference>
<dbReference type="PANTHER" id="PTHR12904:SF23">
    <property type="entry name" value="PROTEIN ZER-1 HOMOLOG"/>
    <property type="match status" value="1"/>
</dbReference>
<dbReference type="InterPro" id="IPR055142">
    <property type="entry name" value="ZER1-like_C"/>
</dbReference>
<evidence type="ECO:0000313" key="9">
    <source>
        <dbReference type="Proteomes" id="UP000192223"/>
    </source>
</evidence>
<dbReference type="AlphaFoldDB" id="A0A1W4WS87"/>
<gene>
    <name evidence="10" type="primary">LOC108735516</name>
</gene>
<comment type="similarity">
    <text evidence="1">Belongs to the zyg-11 family.</text>
</comment>
<dbReference type="InterPro" id="IPR051341">
    <property type="entry name" value="Zyg-11_UBL_adapter"/>
</dbReference>